<protein>
    <recommendedName>
        <fullName evidence="1">Hemerythrin-like domain-containing protein</fullName>
    </recommendedName>
</protein>
<name>A0ABP7QHD8_9BURK</name>
<organism evidence="2 3">
    <name type="scientific">Comamonas faecalis</name>
    <dbReference type="NCBI Taxonomy" id="1387849"/>
    <lineage>
        <taxon>Bacteria</taxon>
        <taxon>Pseudomonadati</taxon>
        <taxon>Pseudomonadota</taxon>
        <taxon>Betaproteobacteria</taxon>
        <taxon>Burkholderiales</taxon>
        <taxon>Comamonadaceae</taxon>
        <taxon>Comamonas</taxon>
    </lineage>
</organism>
<reference evidence="3" key="1">
    <citation type="journal article" date="2019" name="Int. J. Syst. Evol. Microbiol.">
        <title>The Global Catalogue of Microorganisms (GCM) 10K type strain sequencing project: providing services to taxonomists for standard genome sequencing and annotation.</title>
        <authorList>
            <consortium name="The Broad Institute Genomics Platform"/>
            <consortium name="The Broad Institute Genome Sequencing Center for Infectious Disease"/>
            <person name="Wu L."/>
            <person name="Ma J."/>
        </authorList>
    </citation>
    <scope>NUCLEOTIDE SEQUENCE [LARGE SCALE GENOMIC DNA]</scope>
    <source>
        <strain evidence="3">JCM 17561</strain>
    </source>
</reference>
<dbReference type="Gene3D" id="1.20.120.520">
    <property type="entry name" value="nmb1532 protein domain like"/>
    <property type="match status" value="1"/>
</dbReference>
<dbReference type="InterPro" id="IPR012312">
    <property type="entry name" value="Hemerythrin-like"/>
</dbReference>
<proteinExistence type="predicted"/>
<keyword evidence="3" id="KW-1185">Reference proteome</keyword>
<evidence type="ECO:0000259" key="1">
    <source>
        <dbReference type="Pfam" id="PF01814"/>
    </source>
</evidence>
<evidence type="ECO:0000313" key="3">
    <source>
        <dbReference type="Proteomes" id="UP001501627"/>
    </source>
</evidence>
<gene>
    <name evidence="2" type="ORF">GCM10022279_02670</name>
</gene>
<dbReference type="EMBL" id="BAABBP010000002">
    <property type="protein sequence ID" value="GAA3982596.1"/>
    <property type="molecule type" value="Genomic_DNA"/>
</dbReference>
<sequence length="154" mass="16362">MSDASPSELLERQHRDIDAGIQAVAEGGGDLRALGASLDLLRLHLYIEEDILFPPLERSGLTMPVFVMQREHGQMWLLLEQLAAACGAGADPAALKGDCAELLHLLQVHNPKEEQILYTAADRLAAQAGDGTLASDIGQAGLPGGWACRMAPKG</sequence>
<dbReference type="Pfam" id="PF01814">
    <property type="entry name" value="Hemerythrin"/>
    <property type="match status" value="1"/>
</dbReference>
<feature type="domain" description="Hemerythrin-like" evidence="1">
    <location>
        <begin position="6"/>
        <end position="120"/>
    </location>
</feature>
<accession>A0ABP7QHD8</accession>
<evidence type="ECO:0000313" key="2">
    <source>
        <dbReference type="EMBL" id="GAA3982596.1"/>
    </source>
</evidence>
<comment type="caution">
    <text evidence="2">The sequence shown here is derived from an EMBL/GenBank/DDBJ whole genome shotgun (WGS) entry which is preliminary data.</text>
</comment>
<dbReference type="RefSeq" id="WP_344867813.1">
    <property type="nucleotide sequence ID" value="NZ_BAABBP010000002.1"/>
</dbReference>
<dbReference type="Proteomes" id="UP001501627">
    <property type="component" value="Unassembled WGS sequence"/>
</dbReference>